<proteinExistence type="predicted"/>
<accession>A0A5K3G0F6</accession>
<feature type="signal peptide" evidence="1">
    <location>
        <begin position="1"/>
        <end position="16"/>
    </location>
</feature>
<dbReference type="InterPro" id="IPR001283">
    <property type="entry name" value="CRISP-related"/>
</dbReference>
<dbReference type="PRINTS" id="PR00837">
    <property type="entry name" value="V5TPXLIKE"/>
</dbReference>
<dbReference type="AlphaFoldDB" id="A0A5K3G0F6"/>
<evidence type="ECO:0000259" key="2">
    <source>
        <dbReference type="SMART" id="SM00198"/>
    </source>
</evidence>
<reference evidence="3" key="1">
    <citation type="submission" date="2019-11" db="UniProtKB">
        <authorList>
            <consortium name="WormBaseParasite"/>
        </authorList>
    </citation>
    <scope>IDENTIFICATION</scope>
</reference>
<dbReference type="InterPro" id="IPR035940">
    <property type="entry name" value="CAP_sf"/>
</dbReference>
<organism evidence="3">
    <name type="scientific">Mesocestoides corti</name>
    <name type="common">Flatworm</name>
    <dbReference type="NCBI Taxonomy" id="53468"/>
    <lineage>
        <taxon>Eukaryota</taxon>
        <taxon>Metazoa</taxon>
        <taxon>Spiralia</taxon>
        <taxon>Lophotrochozoa</taxon>
        <taxon>Platyhelminthes</taxon>
        <taxon>Cestoda</taxon>
        <taxon>Eucestoda</taxon>
        <taxon>Cyclophyllidea</taxon>
        <taxon>Mesocestoididae</taxon>
        <taxon>Mesocestoides</taxon>
    </lineage>
</organism>
<dbReference type="SMART" id="SM00198">
    <property type="entry name" value="SCP"/>
    <property type="match status" value="1"/>
</dbReference>
<name>A0A5K3G0F6_MESCO</name>
<evidence type="ECO:0000313" key="3">
    <source>
        <dbReference type="WBParaSite" id="MCU_011676-RA"/>
    </source>
</evidence>
<feature type="domain" description="SCP" evidence="2">
    <location>
        <begin position="22"/>
        <end position="167"/>
    </location>
</feature>
<dbReference type="Gene3D" id="3.40.33.10">
    <property type="entry name" value="CAP"/>
    <property type="match status" value="1"/>
</dbReference>
<feature type="chain" id="PRO_5024398882" evidence="1">
    <location>
        <begin position="17"/>
        <end position="294"/>
    </location>
</feature>
<dbReference type="InterPro" id="IPR014044">
    <property type="entry name" value="CAP_dom"/>
</dbReference>
<dbReference type="Pfam" id="PF00188">
    <property type="entry name" value="CAP"/>
    <property type="match status" value="1"/>
</dbReference>
<dbReference type="WBParaSite" id="MCU_011676-RA">
    <property type="protein sequence ID" value="MCU_011676-RA"/>
    <property type="gene ID" value="MCU_011676"/>
</dbReference>
<dbReference type="SUPFAM" id="SSF55797">
    <property type="entry name" value="PR-1-like"/>
    <property type="match status" value="1"/>
</dbReference>
<dbReference type="PANTHER" id="PTHR10334">
    <property type="entry name" value="CYSTEINE-RICH SECRETORY PROTEIN-RELATED"/>
    <property type="match status" value="1"/>
</dbReference>
<protein>
    <submittedName>
        <fullName evidence="3">SCP domain-containing protein</fullName>
    </submittedName>
</protein>
<evidence type="ECO:0000256" key="1">
    <source>
        <dbReference type="SAM" id="SignalP"/>
    </source>
</evidence>
<sequence>MWKLVFVLSLSMCALAEVPTEEDRQIIVEMHAKTRSSVNPTASSMQLMRYSNDLENLAEQWTANCFIRTPNSTLLPNHSDIAVTWIYNYGGKPEYSGTMSILSEPLGKYFYENNSCSGNCRLYLQFIWANTTAVGCAMNTCNITSKNKRELAYLVACAYKPAGNIPGLQPYENGTSCSACPDGFFCHRNQCTNDTSLLPNTTTSSTTTSTTTVAIGTSSSMTTTTSAANNTTTVAIGTSSSMTTTFSTDSDSQLKCPLGESWFSHFSYCSLRIISYQSIDSSPFNICLDFLMGL</sequence>
<keyword evidence="1" id="KW-0732">Signal</keyword>